<dbReference type="Proteomes" id="UP000070700">
    <property type="component" value="Unassembled WGS sequence"/>
</dbReference>
<dbReference type="EMBL" id="KQ947418">
    <property type="protein sequence ID" value="KUJ15478.1"/>
    <property type="molecule type" value="Genomic_DNA"/>
</dbReference>
<evidence type="ECO:0000256" key="2">
    <source>
        <dbReference type="ARBA" id="ARBA00022679"/>
    </source>
</evidence>
<evidence type="ECO:0000256" key="3">
    <source>
        <dbReference type="ARBA" id="ARBA00022777"/>
    </source>
</evidence>
<evidence type="ECO:0000313" key="6">
    <source>
        <dbReference type="EMBL" id="KUJ15478.1"/>
    </source>
</evidence>
<evidence type="ECO:0000313" key="7">
    <source>
        <dbReference type="Proteomes" id="UP000070700"/>
    </source>
</evidence>
<dbReference type="GeneID" id="28832424"/>
<dbReference type="KEGG" id="psco:LY89DRAFT_783614"/>
<dbReference type="GO" id="GO:0019321">
    <property type="term" value="P:pentose metabolic process"/>
    <property type="evidence" value="ECO:0007669"/>
    <property type="project" value="TreeGrafter"/>
</dbReference>
<evidence type="ECO:0000256" key="1">
    <source>
        <dbReference type="ARBA" id="ARBA00009156"/>
    </source>
</evidence>
<dbReference type="InterPro" id="IPR018485">
    <property type="entry name" value="FGGY_C"/>
</dbReference>
<proteinExistence type="inferred from homology"/>
<keyword evidence="3 6" id="KW-0418">Kinase</keyword>
<feature type="domain" description="Carbohydrate kinase FGGY C-terminal" evidence="5">
    <location>
        <begin position="291"/>
        <end position="359"/>
    </location>
</feature>
<sequence>MLTIGLIQSPPSAQCNDDSGKDAPVSNSHYIGLDVGTGSARAYIIDSEGELVGHASENIQQWQSRPGCYEQSTDDIWHVVCNVVREAIVQSGIDPHTVRSIAFAATCSLSVHTRDTDEPVEVSGSSSSGAVHNIILWMDRRADIEAASINSKAHSLLKYLGGSISVLMELPKVLWLKNNTPKEVFDRCKFYDLNDALTHIATGNVSIPCTAACDQETLPLGVDGTIKGWDREFLADIGLEDLVANDFEKVGGVCKHGRRLWHHAYAGWVGTVGAQLQAPGNPDAFPVQSRLALVAGTSSCLIVVSKAPIFVHGIWGPYKDWVLPGFWMSGGGQTASGQLLQHMLQIHPAYEITMSLAESQKSNIFEAATSSSMRGSAIGLTADKSLDSLAITYYGVIEFLALQIHQIISEMNRAGHTISSIFMSGSQCQNKFLVATIATACKLPVVTPRYENAAVCCGAALLAAKASTVEQNGNTEDLWTVIQRLSKSGELVRPSDDEDVRALLDVKYQVFLEQCERQRVFRASVDKVTVAKHKYNR</sequence>
<dbReference type="GO" id="GO:0005737">
    <property type="term" value="C:cytoplasm"/>
    <property type="evidence" value="ECO:0007669"/>
    <property type="project" value="TreeGrafter"/>
</dbReference>
<feature type="domain" description="Carbohydrate kinase FGGY N-terminal" evidence="4">
    <location>
        <begin position="30"/>
        <end position="217"/>
    </location>
</feature>
<dbReference type="InterPro" id="IPR043129">
    <property type="entry name" value="ATPase_NBD"/>
</dbReference>
<feature type="domain" description="Carbohydrate kinase FGGY C-terminal" evidence="5">
    <location>
        <begin position="371"/>
        <end position="466"/>
    </location>
</feature>
<dbReference type="Pfam" id="PF00370">
    <property type="entry name" value="FGGY_N"/>
    <property type="match status" value="1"/>
</dbReference>
<dbReference type="InParanoid" id="A0A194X5M1"/>
<accession>A0A194X5M1</accession>
<dbReference type="GO" id="GO:0019150">
    <property type="term" value="F:D-ribulokinase activity"/>
    <property type="evidence" value="ECO:0007669"/>
    <property type="project" value="TreeGrafter"/>
</dbReference>
<protein>
    <submittedName>
        <fullName evidence="6">Pentulose kinase</fullName>
    </submittedName>
</protein>
<dbReference type="Pfam" id="PF02782">
    <property type="entry name" value="FGGY_C"/>
    <property type="match status" value="2"/>
</dbReference>
<dbReference type="Gene3D" id="3.30.420.40">
    <property type="match status" value="3"/>
</dbReference>
<dbReference type="PIRSF" id="PIRSF000538">
    <property type="entry name" value="GlpK"/>
    <property type="match status" value="1"/>
</dbReference>
<dbReference type="Gene3D" id="1.20.58.2240">
    <property type="match status" value="1"/>
</dbReference>
<keyword evidence="2" id="KW-0808">Transferase</keyword>
<keyword evidence="7" id="KW-1185">Reference proteome</keyword>
<reference evidence="6 7" key="1">
    <citation type="submission" date="2015-10" db="EMBL/GenBank/DDBJ databases">
        <title>Full genome of DAOMC 229536 Phialocephala scopiformis, a fungal endophyte of spruce producing the potent anti-insectan compound rugulosin.</title>
        <authorList>
            <consortium name="DOE Joint Genome Institute"/>
            <person name="Walker A.K."/>
            <person name="Frasz S.L."/>
            <person name="Seifert K.A."/>
            <person name="Miller J.D."/>
            <person name="Mondo S.J."/>
            <person name="Labutti K."/>
            <person name="Lipzen A."/>
            <person name="Dockter R."/>
            <person name="Kennedy M."/>
            <person name="Grigoriev I.V."/>
            <person name="Spatafora J.W."/>
        </authorList>
    </citation>
    <scope>NUCLEOTIDE SEQUENCE [LARGE SCALE GENOMIC DNA]</scope>
    <source>
        <strain evidence="6 7">CBS 120377</strain>
    </source>
</reference>
<dbReference type="InterPro" id="IPR000577">
    <property type="entry name" value="Carb_kinase_FGGY"/>
</dbReference>
<dbReference type="AlphaFoldDB" id="A0A194X5M1"/>
<evidence type="ECO:0000259" key="4">
    <source>
        <dbReference type="Pfam" id="PF00370"/>
    </source>
</evidence>
<dbReference type="PANTHER" id="PTHR43435:SF4">
    <property type="entry name" value="FGGY CARBOHYDRATE KINASE DOMAIN-CONTAINING PROTEIN"/>
    <property type="match status" value="1"/>
</dbReference>
<dbReference type="RefSeq" id="XP_018069833.1">
    <property type="nucleotide sequence ID" value="XM_018222698.1"/>
</dbReference>
<organism evidence="6 7">
    <name type="scientific">Mollisia scopiformis</name>
    <name type="common">Conifer needle endophyte fungus</name>
    <name type="synonym">Phialocephala scopiformis</name>
    <dbReference type="NCBI Taxonomy" id="149040"/>
    <lineage>
        <taxon>Eukaryota</taxon>
        <taxon>Fungi</taxon>
        <taxon>Dikarya</taxon>
        <taxon>Ascomycota</taxon>
        <taxon>Pezizomycotina</taxon>
        <taxon>Leotiomycetes</taxon>
        <taxon>Helotiales</taxon>
        <taxon>Mollisiaceae</taxon>
        <taxon>Mollisia</taxon>
    </lineage>
</organism>
<dbReference type="SUPFAM" id="SSF53067">
    <property type="entry name" value="Actin-like ATPase domain"/>
    <property type="match status" value="2"/>
</dbReference>
<dbReference type="PANTHER" id="PTHR43435">
    <property type="entry name" value="RIBULOKINASE"/>
    <property type="match status" value="1"/>
</dbReference>
<dbReference type="InterPro" id="IPR018484">
    <property type="entry name" value="FGGY_N"/>
</dbReference>
<dbReference type="STRING" id="149040.A0A194X5M1"/>
<dbReference type="OrthoDB" id="203824at2759"/>
<gene>
    <name evidence="6" type="ORF">LY89DRAFT_783614</name>
</gene>
<comment type="similarity">
    <text evidence="1">Belongs to the FGGY kinase family.</text>
</comment>
<name>A0A194X5M1_MOLSC</name>
<evidence type="ECO:0000259" key="5">
    <source>
        <dbReference type="Pfam" id="PF02782"/>
    </source>
</evidence>